<accession>A0A1H1BK64</accession>
<evidence type="ECO:0000313" key="3">
    <source>
        <dbReference type="Proteomes" id="UP000181917"/>
    </source>
</evidence>
<organism evidence="2 3">
    <name type="scientific">Crystallibacter crystallopoietes</name>
    <dbReference type="NCBI Taxonomy" id="37928"/>
    <lineage>
        <taxon>Bacteria</taxon>
        <taxon>Bacillati</taxon>
        <taxon>Actinomycetota</taxon>
        <taxon>Actinomycetes</taxon>
        <taxon>Micrococcales</taxon>
        <taxon>Micrococcaceae</taxon>
        <taxon>Crystallibacter</taxon>
    </lineage>
</organism>
<dbReference type="RefSeq" id="WP_074699840.1">
    <property type="nucleotide sequence ID" value="NZ_CP018863.1"/>
</dbReference>
<dbReference type="OrthoDB" id="4939448at2"/>
<keyword evidence="1" id="KW-0812">Transmembrane</keyword>
<keyword evidence="1" id="KW-1133">Transmembrane helix</keyword>
<feature type="transmembrane region" description="Helical" evidence="1">
    <location>
        <begin position="40"/>
        <end position="60"/>
    </location>
</feature>
<name>A0A1H1BK64_9MICC</name>
<keyword evidence="1" id="KW-0472">Membrane</keyword>
<reference evidence="2 3" key="1">
    <citation type="submission" date="2016-10" db="EMBL/GenBank/DDBJ databases">
        <authorList>
            <person name="de Groot N.N."/>
        </authorList>
    </citation>
    <scope>NUCLEOTIDE SEQUENCE [LARGE SCALE GENOMIC DNA]</scope>
    <source>
        <strain evidence="2 3">DSM 20117</strain>
    </source>
</reference>
<evidence type="ECO:0000313" key="2">
    <source>
        <dbReference type="EMBL" id="SDQ52348.1"/>
    </source>
</evidence>
<dbReference type="AlphaFoldDB" id="A0A1H1BK64"/>
<protein>
    <submittedName>
        <fullName evidence="2">Uncharacterized protein</fullName>
    </submittedName>
</protein>
<dbReference type="EMBL" id="FNKH01000002">
    <property type="protein sequence ID" value="SDQ52348.1"/>
    <property type="molecule type" value="Genomic_DNA"/>
</dbReference>
<gene>
    <name evidence="2" type="ORF">SAMN04489742_1454</name>
</gene>
<keyword evidence="3" id="KW-1185">Reference proteome</keyword>
<sequence length="209" mass="20772">MHSAATSRLAPVRLLRAAAVSATVLSLAAAAHVAGGGTMPAAGVVIGLSVLTLLPVTLLAGRKLGPTTMAAILAVSQLALHQAFTVLSTTAVCTEAGHHAYAGAGSLECVATAAGAAGAAVHGPAEHGAAMVVAHVLAAALTGLLLVRGEEAVWALAAWLRPLAKLPSAVVLPILPRPAMPPGGALLRPRTLCQLKLEPLRGPPALSFH</sequence>
<dbReference type="KEGG" id="acry:AC20117_10090"/>
<dbReference type="STRING" id="37928.SAMN04489742_1454"/>
<dbReference type="Proteomes" id="UP000181917">
    <property type="component" value="Unassembled WGS sequence"/>
</dbReference>
<proteinExistence type="predicted"/>
<evidence type="ECO:0000256" key="1">
    <source>
        <dbReference type="SAM" id="Phobius"/>
    </source>
</evidence>